<dbReference type="Proteomes" id="UP000054324">
    <property type="component" value="Unassembled WGS sequence"/>
</dbReference>
<keyword evidence="2" id="KW-1185">Reference proteome</keyword>
<dbReference type="GeneID" id="20328036"/>
<dbReference type="OrthoDB" id="6107234at2759"/>
<evidence type="ECO:0000313" key="1">
    <source>
        <dbReference type="EMBL" id="KER27111.1"/>
    </source>
</evidence>
<feature type="non-terminal residue" evidence="1">
    <location>
        <position position="99"/>
    </location>
</feature>
<dbReference type="AlphaFoldDB" id="A0A074ZJE6"/>
<feature type="non-terminal residue" evidence="1">
    <location>
        <position position="1"/>
    </location>
</feature>
<name>A0A074ZJE6_OPIVI</name>
<sequence>TDSWSGPSANENVSKPCRVTGAECTDGIQAHRRSVLIPQMVASHHRPLDRHAELIFGHRRYHLTDVPLQLNSPPDVVFRTGRTSHPNSNAATKVTADLV</sequence>
<evidence type="ECO:0000313" key="2">
    <source>
        <dbReference type="Proteomes" id="UP000054324"/>
    </source>
</evidence>
<dbReference type="EMBL" id="KL596731">
    <property type="protein sequence ID" value="KER27111.1"/>
    <property type="molecule type" value="Genomic_DNA"/>
</dbReference>
<dbReference type="CTD" id="20328036"/>
<proteinExistence type="predicted"/>
<reference evidence="1 2" key="1">
    <citation type="submission" date="2013-11" db="EMBL/GenBank/DDBJ databases">
        <title>Opisthorchis viverrini - life in the bile duct.</title>
        <authorList>
            <person name="Young N.D."/>
            <person name="Nagarajan N."/>
            <person name="Lin S.J."/>
            <person name="Korhonen P.K."/>
            <person name="Jex A.R."/>
            <person name="Hall R.S."/>
            <person name="Safavi-Hemami H."/>
            <person name="Kaewkong W."/>
            <person name="Bertrand D."/>
            <person name="Gao S."/>
            <person name="Seet Q."/>
            <person name="Wongkham S."/>
            <person name="Teh B.T."/>
            <person name="Wongkham C."/>
            <person name="Intapan P.M."/>
            <person name="Maleewong W."/>
            <person name="Yang X."/>
            <person name="Hu M."/>
            <person name="Wang Z."/>
            <person name="Hofmann A."/>
            <person name="Sternberg P.W."/>
            <person name="Tan P."/>
            <person name="Wang J."/>
            <person name="Gasser R.B."/>
        </authorList>
    </citation>
    <scope>NUCLEOTIDE SEQUENCE [LARGE SCALE GENOMIC DNA]</scope>
</reference>
<dbReference type="KEGG" id="ovi:T265_13869"/>
<protein>
    <submittedName>
        <fullName evidence="1">Uncharacterized protein</fullName>
    </submittedName>
</protein>
<dbReference type="RefSeq" id="XP_009169176.1">
    <property type="nucleotide sequence ID" value="XM_009170912.1"/>
</dbReference>
<organism evidence="1 2">
    <name type="scientific">Opisthorchis viverrini</name>
    <name type="common">Southeast Asian liver fluke</name>
    <dbReference type="NCBI Taxonomy" id="6198"/>
    <lineage>
        <taxon>Eukaryota</taxon>
        <taxon>Metazoa</taxon>
        <taxon>Spiralia</taxon>
        <taxon>Lophotrochozoa</taxon>
        <taxon>Platyhelminthes</taxon>
        <taxon>Trematoda</taxon>
        <taxon>Digenea</taxon>
        <taxon>Opisthorchiida</taxon>
        <taxon>Opisthorchiata</taxon>
        <taxon>Opisthorchiidae</taxon>
        <taxon>Opisthorchis</taxon>
    </lineage>
</organism>
<gene>
    <name evidence="1" type="ORF">T265_13869</name>
</gene>
<accession>A0A074ZJE6</accession>